<evidence type="ECO:0000259" key="4">
    <source>
        <dbReference type="PROSITE" id="PS50893"/>
    </source>
</evidence>
<keyword evidence="6" id="KW-1185">Reference proteome</keyword>
<reference evidence="5 6" key="1">
    <citation type="submission" date="2015-05" db="EMBL/GenBank/DDBJ databases">
        <title>Photobacterium galathea sp. nov.</title>
        <authorList>
            <person name="Machado H."/>
            <person name="Gram L."/>
        </authorList>
    </citation>
    <scope>NUCLEOTIDE SEQUENCE [LARGE SCALE GENOMIC DNA]</scope>
    <source>
        <strain evidence="5 6">DSM 22954</strain>
    </source>
</reference>
<evidence type="ECO:0000313" key="6">
    <source>
        <dbReference type="Proteomes" id="UP000035909"/>
    </source>
</evidence>
<dbReference type="PANTHER" id="PTHR42855:SF2">
    <property type="entry name" value="DRUG RESISTANCE ABC TRANSPORTER,ATP-BINDING PROTEIN"/>
    <property type="match status" value="1"/>
</dbReference>
<evidence type="ECO:0000313" key="5">
    <source>
        <dbReference type="EMBL" id="KLV08473.1"/>
    </source>
</evidence>
<dbReference type="PROSITE" id="PS50893">
    <property type="entry name" value="ABC_TRANSPORTER_2"/>
    <property type="match status" value="2"/>
</dbReference>
<keyword evidence="3" id="KW-0175">Coiled coil</keyword>
<dbReference type="InterPro" id="IPR027417">
    <property type="entry name" value="P-loop_NTPase"/>
</dbReference>
<name>A0A0J1H9U8_9GAMM</name>
<dbReference type="GO" id="GO:0005524">
    <property type="term" value="F:ATP binding"/>
    <property type="evidence" value="ECO:0007669"/>
    <property type="project" value="UniProtKB-KW"/>
</dbReference>
<dbReference type="EMBL" id="LDOU01000015">
    <property type="protein sequence ID" value="KLV08473.1"/>
    <property type="molecule type" value="Genomic_DNA"/>
</dbReference>
<keyword evidence="2 5" id="KW-0067">ATP-binding</keyword>
<dbReference type="SMART" id="SM00382">
    <property type="entry name" value="AAA"/>
    <property type="match status" value="2"/>
</dbReference>
<dbReference type="PANTHER" id="PTHR42855">
    <property type="entry name" value="ABC TRANSPORTER ATP-BINDING SUBUNIT"/>
    <property type="match status" value="1"/>
</dbReference>
<dbReference type="SUPFAM" id="SSF52540">
    <property type="entry name" value="P-loop containing nucleoside triphosphate hydrolases"/>
    <property type="match status" value="2"/>
</dbReference>
<proteinExistence type="predicted"/>
<dbReference type="InterPro" id="IPR051309">
    <property type="entry name" value="ABCF_ATPase"/>
</dbReference>
<dbReference type="InterPro" id="IPR032781">
    <property type="entry name" value="ABC_tran_Xtn"/>
</dbReference>
<accession>A0A0J1H9U8</accession>
<dbReference type="InterPro" id="IPR003593">
    <property type="entry name" value="AAA+_ATPase"/>
</dbReference>
<dbReference type="FunFam" id="3.40.50.300:FF:000011">
    <property type="entry name" value="Putative ABC transporter ATP-binding component"/>
    <property type="match status" value="1"/>
</dbReference>
<gene>
    <name evidence="5" type="ORF">ABT57_15810</name>
</gene>
<dbReference type="RefSeq" id="WP_047886390.1">
    <property type="nucleotide sequence ID" value="NZ_LDOU01000015.1"/>
</dbReference>
<dbReference type="Gene3D" id="3.40.50.300">
    <property type="entry name" value="P-loop containing nucleotide triphosphate hydrolases"/>
    <property type="match status" value="2"/>
</dbReference>
<dbReference type="Pfam" id="PF00005">
    <property type="entry name" value="ABC_tran"/>
    <property type="match status" value="2"/>
</dbReference>
<keyword evidence="1" id="KW-0547">Nucleotide-binding</keyword>
<dbReference type="PATRIC" id="fig|320778.3.peg.3436"/>
<organism evidence="5 6">
    <name type="scientific">Photobacterium ganghwense</name>
    <dbReference type="NCBI Taxonomy" id="320778"/>
    <lineage>
        <taxon>Bacteria</taxon>
        <taxon>Pseudomonadati</taxon>
        <taxon>Pseudomonadota</taxon>
        <taxon>Gammaproteobacteria</taxon>
        <taxon>Vibrionales</taxon>
        <taxon>Vibrionaceae</taxon>
        <taxon>Photobacterium</taxon>
    </lineage>
</organism>
<dbReference type="OrthoDB" id="5592724at2"/>
<dbReference type="STRING" id="320778.ABT57_15810"/>
<evidence type="ECO:0000256" key="1">
    <source>
        <dbReference type="ARBA" id="ARBA00022741"/>
    </source>
</evidence>
<dbReference type="GO" id="GO:0016887">
    <property type="term" value="F:ATP hydrolysis activity"/>
    <property type="evidence" value="ECO:0007669"/>
    <property type="project" value="InterPro"/>
</dbReference>
<comment type="caution">
    <text evidence="5">The sequence shown here is derived from an EMBL/GenBank/DDBJ whole genome shotgun (WGS) entry which is preliminary data.</text>
</comment>
<dbReference type="AlphaFoldDB" id="A0A0J1H9U8"/>
<dbReference type="CDD" id="cd03221">
    <property type="entry name" value="ABCF_EF-3"/>
    <property type="match status" value="2"/>
</dbReference>
<dbReference type="Proteomes" id="UP000035909">
    <property type="component" value="Unassembled WGS sequence"/>
</dbReference>
<dbReference type="PROSITE" id="PS00211">
    <property type="entry name" value="ABC_TRANSPORTER_1"/>
    <property type="match status" value="1"/>
</dbReference>
<protein>
    <submittedName>
        <fullName evidence="5">Multidrug ABC transporter ATP-binding protein</fullName>
    </submittedName>
</protein>
<dbReference type="InterPro" id="IPR017871">
    <property type="entry name" value="ABC_transporter-like_CS"/>
</dbReference>
<feature type="domain" description="ABC transporter" evidence="4">
    <location>
        <begin position="316"/>
        <end position="524"/>
    </location>
</feature>
<feature type="domain" description="ABC transporter" evidence="4">
    <location>
        <begin position="4"/>
        <end position="256"/>
    </location>
</feature>
<evidence type="ECO:0000256" key="3">
    <source>
        <dbReference type="SAM" id="Coils"/>
    </source>
</evidence>
<dbReference type="Pfam" id="PF12848">
    <property type="entry name" value="ABC_tran_Xtn"/>
    <property type="match status" value="1"/>
</dbReference>
<evidence type="ECO:0000256" key="2">
    <source>
        <dbReference type="ARBA" id="ARBA00022840"/>
    </source>
</evidence>
<dbReference type="InterPro" id="IPR003439">
    <property type="entry name" value="ABC_transporter-like_ATP-bd"/>
</dbReference>
<feature type="coiled-coil region" evidence="3">
    <location>
        <begin position="242"/>
        <end position="272"/>
    </location>
</feature>
<sequence>MSLLTIKNLTYQVADKLLYQQANFSLHPGEHLGVTGNNGVGKSTLLKLLQAEYLPDQGDISWQPGVIVGYLDQHAQVDLTLSIHAYLASAFVTLFEAEKALMALYADMATDASASLLNRAAQLQSLLEKEHFYSLDHRIEQVANGLGIDCFGLSTLMGNLSGGQRHKVMLAKLLLQQPDVLLLDEPTNYLDTDHVTWLGEFLSQYRGAFMVVSHDTAFLDKIANGICDIDFRQIRKYKGHYAKAMAQKAHELSNQAKQFDAQQREIQKLEQYIAKNGAGVNAKMANGRKKQLAKIERLDRPEHKLTPVLNFASAPLNAQQAIVARNLHIGYQHPLLPAINLHVQRGEKIAITGFNGLGKSTLLKTLIGEVTPLAGQVETAKGIQWGYFAQDLNWRYPDSTPLQVVRAACSALNDKTARQKLAQFGISGRKAQQALATLSGGEQTKVKLCCLAVTNTNVLILDEPTTHLDVDVKSALKEALIRYQGTVVIVSHESEFVSGWPDRVLDISRLGHKHQISEHQETTHG</sequence>